<dbReference type="InterPro" id="IPR044066">
    <property type="entry name" value="TRIAD_supradom"/>
</dbReference>
<gene>
    <name evidence="12" type="ORF">BDY21DRAFT_291651</name>
</gene>
<keyword evidence="8" id="KW-0862">Zinc</keyword>
<reference evidence="12" key="1">
    <citation type="journal article" date="2020" name="Stud. Mycol.">
        <title>101 Dothideomycetes genomes: a test case for predicting lifestyles and emergence of pathogens.</title>
        <authorList>
            <person name="Haridas S."/>
            <person name="Albert R."/>
            <person name="Binder M."/>
            <person name="Bloem J."/>
            <person name="Labutti K."/>
            <person name="Salamov A."/>
            <person name="Andreopoulos B."/>
            <person name="Baker S."/>
            <person name="Barry K."/>
            <person name="Bills G."/>
            <person name="Bluhm B."/>
            <person name="Cannon C."/>
            <person name="Castanera R."/>
            <person name="Culley D."/>
            <person name="Daum C."/>
            <person name="Ezra D."/>
            <person name="Gonzalez J."/>
            <person name="Henrissat B."/>
            <person name="Kuo A."/>
            <person name="Liang C."/>
            <person name="Lipzen A."/>
            <person name="Lutzoni F."/>
            <person name="Magnuson J."/>
            <person name="Mondo S."/>
            <person name="Nolan M."/>
            <person name="Ohm R."/>
            <person name="Pangilinan J."/>
            <person name="Park H.-J."/>
            <person name="Ramirez L."/>
            <person name="Alfaro M."/>
            <person name="Sun H."/>
            <person name="Tritt A."/>
            <person name="Yoshinaga Y."/>
            <person name="Zwiers L.-H."/>
            <person name="Turgeon B."/>
            <person name="Goodwin S."/>
            <person name="Spatafora J."/>
            <person name="Crous P."/>
            <person name="Grigoriev I."/>
        </authorList>
    </citation>
    <scope>NUCLEOTIDE SEQUENCE</scope>
    <source>
        <strain evidence="12">ATCC 16933</strain>
    </source>
</reference>
<dbReference type="InterPro" id="IPR002867">
    <property type="entry name" value="IBR_dom"/>
</dbReference>
<feature type="domain" description="RING-type" evidence="11">
    <location>
        <begin position="1"/>
        <end position="139"/>
    </location>
</feature>
<dbReference type="EC" id="2.3.2.31" evidence="2"/>
<evidence type="ECO:0000256" key="1">
    <source>
        <dbReference type="ARBA" id="ARBA00001798"/>
    </source>
</evidence>
<name>A0A6A6NR82_9PEZI</name>
<dbReference type="AlphaFoldDB" id="A0A6A6NR82"/>
<evidence type="ECO:0000256" key="3">
    <source>
        <dbReference type="ARBA" id="ARBA00022679"/>
    </source>
</evidence>
<dbReference type="PROSITE" id="PS50089">
    <property type="entry name" value="ZF_RING_2"/>
    <property type="match status" value="1"/>
</dbReference>
<evidence type="ECO:0000256" key="7">
    <source>
        <dbReference type="ARBA" id="ARBA00022786"/>
    </source>
</evidence>
<feature type="domain" description="RING-type" evidence="10">
    <location>
        <begin position="92"/>
        <end position="137"/>
    </location>
</feature>
<evidence type="ECO:0000256" key="4">
    <source>
        <dbReference type="ARBA" id="ARBA00022723"/>
    </source>
</evidence>
<evidence type="ECO:0000313" key="13">
    <source>
        <dbReference type="Proteomes" id="UP000799766"/>
    </source>
</evidence>
<accession>A0A6A6NR82</accession>
<dbReference type="InterPro" id="IPR001841">
    <property type="entry name" value="Znf_RING"/>
</dbReference>
<dbReference type="EMBL" id="MU001692">
    <property type="protein sequence ID" value="KAF2454219.1"/>
    <property type="molecule type" value="Genomic_DNA"/>
</dbReference>
<dbReference type="PROSITE" id="PS51873">
    <property type="entry name" value="TRIAD"/>
    <property type="match status" value="1"/>
</dbReference>
<keyword evidence="3" id="KW-0808">Transferase</keyword>
<dbReference type="InterPro" id="IPR031127">
    <property type="entry name" value="E3_UB_ligase_RBR"/>
</dbReference>
<sequence length="144" mass="16685">RYDNFVTRDALGKMPNFRWCLRTGCEFGQLHDIDMDGPRIRCLACFYEACVIHNCEWHVSETCEQYNLRTNPRAHAEIEASEKTIADTTKKCPNCNVSIEKNRGCEHMTCRQCRHEFCWHCSGNWKGGNSHQPGCPLRSPYVVL</sequence>
<evidence type="ECO:0000256" key="8">
    <source>
        <dbReference type="ARBA" id="ARBA00022833"/>
    </source>
</evidence>
<evidence type="ECO:0000313" key="12">
    <source>
        <dbReference type="EMBL" id="KAF2454219.1"/>
    </source>
</evidence>
<dbReference type="GO" id="GO:0016567">
    <property type="term" value="P:protein ubiquitination"/>
    <property type="evidence" value="ECO:0007669"/>
    <property type="project" value="InterPro"/>
</dbReference>
<evidence type="ECO:0000256" key="5">
    <source>
        <dbReference type="ARBA" id="ARBA00022737"/>
    </source>
</evidence>
<dbReference type="OrthoDB" id="1431934at2759"/>
<dbReference type="PANTHER" id="PTHR11685">
    <property type="entry name" value="RBR FAMILY RING FINGER AND IBR DOMAIN-CONTAINING"/>
    <property type="match status" value="1"/>
</dbReference>
<keyword evidence="5" id="KW-0677">Repeat</keyword>
<dbReference type="Gene3D" id="1.20.120.1750">
    <property type="match status" value="1"/>
</dbReference>
<dbReference type="GO" id="GO:0061630">
    <property type="term" value="F:ubiquitin protein ligase activity"/>
    <property type="evidence" value="ECO:0007669"/>
    <property type="project" value="UniProtKB-EC"/>
</dbReference>
<keyword evidence="4" id="KW-0479">Metal-binding</keyword>
<protein>
    <recommendedName>
        <fullName evidence="2">RBR-type E3 ubiquitin transferase</fullName>
        <ecNumber evidence="2">2.3.2.31</ecNumber>
    </recommendedName>
</protein>
<dbReference type="SUPFAM" id="SSF57850">
    <property type="entry name" value="RING/U-box"/>
    <property type="match status" value="2"/>
</dbReference>
<keyword evidence="7" id="KW-0833">Ubl conjugation pathway</keyword>
<feature type="non-terminal residue" evidence="12">
    <location>
        <position position="1"/>
    </location>
</feature>
<keyword evidence="13" id="KW-1185">Reference proteome</keyword>
<dbReference type="Proteomes" id="UP000799766">
    <property type="component" value="Unassembled WGS sequence"/>
</dbReference>
<dbReference type="Pfam" id="PF22191">
    <property type="entry name" value="IBR_1"/>
    <property type="match status" value="1"/>
</dbReference>
<proteinExistence type="predicted"/>
<evidence type="ECO:0000256" key="9">
    <source>
        <dbReference type="PROSITE-ProRule" id="PRU00175"/>
    </source>
</evidence>
<comment type="catalytic activity">
    <reaction evidence="1">
        <text>[E2 ubiquitin-conjugating enzyme]-S-ubiquitinyl-L-cysteine + [acceptor protein]-L-lysine = [E2 ubiquitin-conjugating enzyme]-L-cysteine + [acceptor protein]-N(6)-ubiquitinyl-L-lysine.</text>
        <dbReference type="EC" id="2.3.2.31"/>
    </reaction>
</comment>
<evidence type="ECO:0000256" key="6">
    <source>
        <dbReference type="ARBA" id="ARBA00022771"/>
    </source>
</evidence>
<dbReference type="CDD" id="cd20335">
    <property type="entry name" value="BRcat_RBR"/>
    <property type="match status" value="1"/>
</dbReference>
<keyword evidence="6 9" id="KW-0863">Zinc-finger</keyword>
<evidence type="ECO:0000259" key="11">
    <source>
        <dbReference type="PROSITE" id="PS51873"/>
    </source>
</evidence>
<organism evidence="12 13">
    <name type="scientific">Lineolata rhizophorae</name>
    <dbReference type="NCBI Taxonomy" id="578093"/>
    <lineage>
        <taxon>Eukaryota</taxon>
        <taxon>Fungi</taxon>
        <taxon>Dikarya</taxon>
        <taxon>Ascomycota</taxon>
        <taxon>Pezizomycotina</taxon>
        <taxon>Dothideomycetes</taxon>
        <taxon>Dothideomycetes incertae sedis</taxon>
        <taxon>Lineolatales</taxon>
        <taxon>Lineolataceae</taxon>
        <taxon>Lineolata</taxon>
    </lineage>
</organism>
<dbReference type="GO" id="GO:0008270">
    <property type="term" value="F:zinc ion binding"/>
    <property type="evidence" value="ECO:0007669"/>
    <property type="project" value="UniProtKB-KW"/>
</dbReference>
<dbReference type="Pfam" id="PF01485">
    <property type="entry name" value="IBR"/>
    <property type="match status" value="1"/>
</dbReference>
<dbReference type="SMART" id="SM00647">
    <property type="entry name" value="IBR"/>
    <property type="match status" value="2"/>
</dbReference>
<evidence type="ECO:0000256" key="2">
    <source>
        <dbReference type="ARBA" id="ARBA00012251"/>
    </source>
</evidence>
<evidence type="ECO:0000259" key="10">
    <source>
        <dbReference type="PROSITE" id="PS50089"/>
    </source>
</evidence>